<dbReference type="EMBL" id="JBHTCQ010000001">
    <property type="protein sequence ID" value="MFC7404593.1"/>
    <property type="molecule type" value="Genomic_DNA"/>
</dbReference>
<keyword evidence="3" id="KW-0050">Antiport</keyword>
<dbReference type="PANTHER" id="PTHR33451:SF3">
    <property type="entry name" value="MALATE-2H(+)_NA(+)-LACTATE ANTIPORTER"/>
    <property type="match status" value="1"/>
</dbReference>
<feature type="transmembrane region" description="Helical" evidence="9">
    <location>
        <begin position="48"/>
        <end position="67"/>
    </location>
</feature>
<name>A0ABW2Q819_9MICO</name>
<accession>A0ABW2Q819</accession>
<feature type="transmembrane region" description="Helical" evidence="9">
    <location>
        <begin position="21"/>
        <end position="42"/>
    </location>
</feature>
<gene>
    <name evidence="11" type="ORF">ACFQQL_05690</name>
</gene>
<dbReference type="Pfam" id="PF03553">
    <property type="entry name" value="Na_H_antiporter"/>
    <property type="match status" value="2"/>
</dbReference>
<keyword evidence="2" id="KW-0813">Transport</keyword>
<proteinExistence type="inferred from homology"/>
<feature type="transmembrane region" description="Helical" evidence="9">
    <location>
        <begin position="413"/>
        <end position="431"/>
    </location>
</feature>
<evidence type="ECO:0000256" key="8">
    <source>
        <dbReference type="ARBA" id="ARBA00038435"/>
    </source>
</evidence>
<feature type="transmembrane region" description="Helical" evidence="9">
    <location>
        <begin position="244"/>
        <end position="261"/>
    </location>
</feature>
<evidence type="ECO:0000256" key="5">
    <source>
        <dbReference type="ARBA" id="ARBA00022692"/>
    </source>
</evidence>
<evidence type="ECO:0000256" key="2">
    <source>
        <dbReference type="ARBA" id="ARBA00022448"/>
    </source>
</evidence>
<evidence type="ECO:0000313" key="11">
    <source>
        <dbReference type="EMBL" id="MFC7404593.1"/>
    </source>
</evidence>
<feature type="transmembrane region" description="Helical" evidence="9">
    <location>
        <begin position="268"/>
        <end position="287"/>
    </location>
</feature>
<comment type="similarity">
    <text evidence="8">Belongs to the NhaC Na(+)/H(+) (TC 2.A.35) antiporter family.</text>
</comment>
<feature type="transmembrane region" description="Helical" evidence="9">
    <location>
        <begin position="207"/>
        <end position="224"/>
    </location>
</feature>
<comment type="caution">
    <text evidence="11">The sequence shown here is derived from an EMBL/GenBank/DDBJ whole genome shotgun (WGS) entry which is preliminary data.</text>
</comment>
<evidence type="ECO:0000313" key="12">
    <source>
        <dbReference type="Proteomes" id="UP001596455"/>
    </source>
</evidence>
<evidence type="ECO:0000256" key="1">
    <source>
        <dbReference type="ARBA" id="ARBA00004651"/>
    </source>
</evidence>
<evidence type="ECO:0000256" key="7">
    <source>
        <dbReference type="ARBA" id="ARBA00023136"/>
    </source>
</evidence>
<evidence type="ECO:0000256" key="3">
    <source>
        <dbReference type="ARBA" id="ARBA00022449"/>
    </source>
</evidence>
<evidence type="ECO:0000256" key="6">
    <source>
        <dbReference type="ARBA" id="ARBA00022989"/>
    </source>
</evidence>
<dbReference type="PANTHER" id="PTHR33451">
    <property type="entry name" value="MALATE-2H(+)/NA(+)-LACTATE ANTIPORTER"/>
    <property type="match status" value="1"/>
</dbReference>
<keyword evidence="7 9" id="KW-0472">Membrane</keyword>
<keyword evidence="5 9" id="KW-0812">Transmembrane</keyword>
<protein>
    <submittedName>
        <fullName evidence="11">Na+/H+ antiporter NhaC family protein</fullName>
    </submittedName>
</protein>
<keyword evidence="6 9" id="KW-1133">Transmembrane helix</keyword>
<comment type="subcellular location">
    <subcellularLocation>
        <location evidence="1">Cell membrane</location>
        <topology evidence="1">Multi-pass membrane protein</topology>
    </subcellularLocation>
</comment>
<evidence type="ECO:0000256" key="4">
    <source>
        <dbReference type="ARBA" id="ARBA00022475"/>
    </source>
</evidence>
<feature type="transmembrane region" description="Helical" evidence="9">
    <location>
        <begin position="79"/>
        <end position="101"/>
    </location>
</feature>
<feature type="transmembrane region" description="Helical" evidence="9">
    <location>
        <begin position="443"/>
        <end position="462"/>
    </location>
</feature>
<keyword evidence="4" id="KW-1003">Cell membrane</keyword>
<feature type="transmembrane region" description="Helical" evidence="9">
    <location>
        <begin position="307"/>
        <end position="329"/>
    </location>
</feature>
<sequence>MSDTSVQSTEAETSPVRMFGGLAGAAVPPLIFIGVLCWLSIAERASTTSFWVGAAAALIVGLLLARTKRAYAESVIAGLADRTGAVIIVAFIFAGIFGAFMKEGGLVEGLLWLGLETGIQGAAFTAFAFLLAAVFGTGVGTSVGTVTALVPILFPAGVLLGSDPTMVAVAVLAGGALGDNLSPISDTTIASSYTQDATMGAVVRRRLPLALTAGAVSLVTFYAAGGGGEVAAGGSVTAESSPVGLIMLLPFALVIVLALMGRHIFESLTWGTLSALVLALLTGALSGPDIFHVPAERDESTGLVEDAILDVTGPVLLVLFVLGLTRVLADSGVMSWLLAKLQRAAARGVRSAELVIVGVSILFTIPLGANAPAILMLGPTIARPLGQKYDLAPERRANLLDCAVCTVFYMLPWHNAVIVWFGVVVAAAAEYDLDVPSIWSAGLNPYAWALLVVVVVSALTGWNRTYERTA</sequence>
<evidence type="ECO:0000256" key="9">
    <source>
        <dbReference type="SAM" id="Phobius"/>
    </source>
</evidence>
<dbReference type="InterPro" id="IPR052180">
    <property type="entry name" value="NhaC_Na-H+_Antiporter"/>
</dbReference>
<organism evidence="11 12">
    <name type="scientific">Georgenia alba</name>
    <dbReference type="NCBI Taxonomy" id="2233858"/>
    <lineage>
        <taxon>Bacteria</taxon>
        <taxon>Bacillati</taxon>
        <taxon>Actinomycetota</taxon>
        <taxon>Actinomycetes</taxon>
        <taxon>Micrococcales</taxon>
        <taxon>Bogoriellaceae</taxon>
        <taxon>Georgenia</taxon>
    </lineage>
</organism>
<dbReference type="RefSeq" id="WP_382392135.1">
    <property type="nucleotide sequence ID" value="NZ_JBHTCQ010000001.1"/>
</dbReference>
<keyword evidence="12" id="KW-1185">Reference proteome</keyword>
<dbReference type="Proteomes" id="UP001596455">
    <property type="component" value="Unassembled WGS sequence"/>
</dbReference>
<feature type="domain" description="Na+/H+ antiporter NhaC-like C-terminal" evidence="10">
    <location>
        <begin position="249"/>
        <end position="462"/>
    </location>
</feature>
<reference evidence="12" key="1">
    <citation type="journal article" date="2019" name="Int. J. Syst. Evol. Microbiol.">
        <title>The Global Catalogue of Microorganisms (GCM) 10K type strain sequencing project: providing services to taxonomists for standard genome sequencing and annotation.</title>
        <authorList>
            <consortium name="The Broad Institute Genomics Platform"/>
            <consortium name="The Broad Institute Genome Sequencing Center for Infectious Disease"/>
            <person name="Wu L."/>
            <person name="Ma J."/>
        </authorList>
    </citation>
    <scope>NUCLEOTIDE SEQUENCE [LARGE SCALE GENOMIC DNA]</scope>
    <source>
        <strain evidence="12">JCM 1490</strain>
    </source>
</reference>
<feature type="transmembrane region" description="Helical" evidence="9">
    <location>
        <begin position="121"/>
        <end position="154"/>
    </location>
</feature>
<feature type="domain" description="Na+/H+ antiporter NhaC-like C-terminal" evidence="10">
    <location>
        <begin position="39"/>
        <end position="225"/>
    </location>
</feature>
<dbReference type="InterPro" id="IPR018461">
    <property type="entry name" value="Na/H_Antiport_NhaC-like_C"/>
</dbReference>
<evidence type="ECO:0000259" key="10">
    <source>
        <dbReference type="Pfam" id="PF03553"/>
    </source>
</evidence>